<feature type="non-terminal residue" evidence="2">
    <location>
        <position position="893"/>
    </location>
</feature>
<comment type="caution">
    <text evidence="2">The sequence shown here is derived from an EMBL/GenBank/DDBJ whole genome shotgun (WGS) entry which is preliminary data.</text>
</comment>
<evidence type="ECO:0000256" key="1">
    <source>
        <dbReference type="SAM" id="MobiDB-lite"/>
    </source>
</evidence>
<feature type="non-terminal residue" evidence="2">
    <location>
        <position position="1"/>
    </location>
</feature>
<protein>
    <submittedName>
        <fullName evidence="2">Uncharacterized protein</fullName>
    </submittedName>
</protein>
<dbReference type="EMBL" id="CAUYUJ010021615">
    <property type="protein sequence ID" value="CAK0905877.1"/>
    <property type="molecule type" value="Genomic_DNA"/>
</dbReference>
<sequence>VAAARRTTAPCPTPIGISVVDHAAALLQPELNARIDELDGAPLPEYHPPRASLRAACCTRADAVPWLLAPPAAAPVAGGARRPRPAHPLTPAQHITAAWDAPTSQPTQANPLDSPSQVPSGVHSALQWMKHCLDLEHWASAQVRSTLALEVRAVLPPDYSGPLRCRELLGASGHANLAVRDDIERGFPMAGPMSDSMLFAGAGAGQLPSRRDLADALQHALLRRDHTLKELLSRPRRGPGTQDILRQTQEDVAARKMEGPWEVHLGRDGEIVSTVPFAEWLPTQRFPRVQHRAATSYDVRPIDNCTASGLNPAAAAIEAMRVTGLSALMATIEHVAELFQGWGIDGEPLLAKGGHKKGHRQWPVRPDERKHVVTLIWSDDAGTEGGFLAFAHRALPFGAFGAVWGYARVGGSVCHVLQRLFAVPQMACVHDFSRSSPRRVAALQQWIFGQLHALLGVPLKAEKGQAPAQRLEILGLEAAATTQWSGLRLTEKRRSQLLQAVEEASRLARLTARDASRLGGQLGFGSTALFGRVGRACTRVISAHRGGWTEELGYGLRWWRSPLTMPLHYYRDHECKRRHAVAWVDGSWEWATGAGAFGAVLLTAEEGWSLSAEITENFRQELRKTGKRQRNTQSELLAAPMLLLSCPEQLRGRSLVLREDNQAALENILAGSAADPDRGKGGRDAAALPDARPGRDSPPRLPPFLQTEPETWAAVVTAARAPQQWTARAERAKAAARLGATDGPTVAGLLGRVTWDAHDGNVTLGWLQLPRKGIVAQATHYHDGLAQVLCMAFRQAYPGHACTTTAMRQGGLPQWPRAAAECIACLRARVNAPKTDCEWVNGYAEPHVADPTDVVAGFFRIPVEGARAMQGSAGLARRGFPLCAALQAPCEGA</sequence>
<dbReference type="PANTHER" id="PTHR33050:SF7">
    <property type="entry name" value="RIBONUCLEASE H"/>
    <property type="match status" value="1"/>
</dbReference>
<reference evidence="2" key="1">
    <citation type="submission" date="2023-10" db="EMBL/GenBank/DDBJ databases">
        <authorList>
            <person name="Chen Y."/>
            <person name="Shah S."/>
            <person name="Dougan E. K."/>
            <person name="Thang M."/>
            <person name="Chan C."/>
        </authorList>
    </citation>
    <scope>NUCLEOTIDE SEQUENCE [LARGE SCALE GENOMIC DNA]</scope>
</reference>
<evidence type="ECO:0000313" key="3">
    <source>
        <dbReference type="Proteomes" id="UP001189429"/>
    </source>
</evidence>
<proteinExistence type="predicted"/>
<feature type="region of interest" description="Disordered" evidence="1">
    <location>
        <begin position="670"/>
        <end position="701"/>
    </location>
</feature>
<keyword evidence="3" id="KW-1185">Reference proteome</keyword>
<organism evidence="2 3">
    <name type="scientific">Prorocentrum cordatum</name>
    <dbReference type="NCBI Taxonomy" id="2364126"/>
    <lineage>
        <taxon>Eukaryota</taxon>
        <taxon>Sar</taxon>
        <taxon>Alveolata</taxon>
        <taxon>Dinophyceae</taxon>
        <taxon>Prorocentrales</taxon>
        <taxon>Prorocentraceae</taxon>
        <taxon>Prorocentrum</taxon>
    </lineage>
</organism>
<dbReference type="Proteomes" id="UP001189429">
    <property type="component" value="Unassembled WGS sequence"/>
</dbReference>
<dbReference type="PANTHER" id="PTHR33050">
    <property type="entry name" value="REVERSE TRANSCRIPTASE DOMAIN-CONTAINING PROTEIN"/>
    <property type="match status" value="1"/>
</dbReference>
<evidence type="ECO:0000313" key="2">
    <source>
        <dbReference type="EMBL" id="CAK0905877.1"/>
    </source>
</evidence>
<name>A0ABN9Y0D1_9DINO</name>
<accession>A0ABN9Y0D1</accession>
<dbReference type="InterPro" id="IPR052055">
    <property type="entry name" value="Hepadnavirus_pol/RT"/>
</dbReference>
<gene>
    <name evidence="2" type="ORF">PCOR1329_LOCUS81432</name>
</gene>